<keyword evidence="3" id="KW-1185">Reference proteome</keyword>
<gene>
    <name evidence="2" type="ORF">A6E15_04600</name>
</gene>
<dbReference type="AlphaFoldDB" id="A0A1S8AUG2"/>
<dbReference type="Proteomes" id="UP000189370">
    <property type="component" value="Unassembled WGS sequence"/>
</dbReference>
<reference evidence="3" key="1">
    <citation type="submission" date="2016-04" db="EMBL/GenBank/DDBJ databases">
        <authorList>
            <person name="Chen S.-C."/>
            <person name="Lai M.-C."/>
        </authorList>
    </citation>
    <scope>NUCLEOTIDE SEQUENCE [LARGE SCALE GENOMIC DNA]</scope>
    <source>
        <strain evidence="3">AB14</strain>
    </source>
</reference>
<evidence type="ECO:0000256" key="1">
    <source>
        <dbReference type="SAM" id="MobiDB-lite"/>
    </source>
</evidence>
<feature type="compositionally biased region" description="Low complexity" evidence="1">
    <location>
        <begin position="47"/>
        <end position="69"/>
    </location>
</feature>
<feature type="region of interest" description="Disordered" evidence="1">
    <location>
        <begin position="1"/>
        <end position="218"/>
    </location>
</feature>
<evidence type="ECO:0000313" key="2">
    <source>
        <dbReference type="EMBL" id="OLZ40305.1"/>
    </source>
</evidence>
<comment type="caution">
    <text evidence="2">The sequence shown here is derived from an EMBL/GenBank/DDBJ whole genome shotgun (WGS) entry which is preliminary data.</text>
</comment>
<proteinExistence type="predicted"/>
<feature type="compositionally biased region" description="Basic and acidic residues" evidence="1">
    <location>
        <begin position="142"/>
        <end position="153"/>
    </location>
</feature>
<accession>A0A1S8AUG2</accession>
<dbReference type="RefSeq" id="WP_076144187.1">
    <property type="nucleotide sequence ID" value="NZ_LWLN01000001.1"/>
</dbReference>
<feature type="compositionally biased region" description="Acidic residues" evidence="1">
    <location>
        <begin position="13"/>
        <end position="26"/>
    </location>
</feature>
<organism evidence="2 3">
    <name type="scientific">Natrinema saccharevitans</name>
    <dbReference type="NCBI Taxonomy" id="301967"/>
    <lineage>
        <taxon>Archaea</taxon>
        <taxon>Methanobacteriati</taxon>
        <taxon>Methanobacteriota</taxon>
        <taxon>Stenosarchaea group</taxon>
        <taxon>Halobacteria</taxon>
        <taxon>Halobacteriales</taxon>
        <taxon>Natrialbaceae</taxon>
        <taxon>Natrinema</taxon>
    </lineage>
</organism>
<dbReference type="EMBL" id="LWLN01000001">
    <property type="protein sequence ID" value="OLZ40305.1"/>
    <property type="molecule type" value="Genomic_DNA"/>
</dbReference>
<dbReference type="OrthoDB" id="170902at2157"/>
<protein>
    <submittedName>
        <fullName evidence="2">Uncharacterized protein</fullName>
    </submittedName>
</protein>
<name>A0A1S8AUG2_9EURY</name>
<feature type="compositionally biased region" description="Low complexity" evidence="1">
    <location>
        <begin position="110"/>
        <end position="119"/>
    </location>
</feature>
<sequence length="218" mass="22013">MSDERSSGPSTADEADAADADSDDALEPGGGPQRVVSEESVDDILESLDSARSAADSSDDTTASESVTTEFDEDDVPTTDPATAEPTSEPSAGEGRDSTPADAAESEPTSIDAAAASIPDDADLEDLAARVETGDVTGADVRAAEAGEGRESTPEIDDVDLSMDDLETGAAPGSTDDDWPDDAGPLAGSVDRDGNGGGDDASDDSPGLLGRLKRFFSP</sequence>
<evidence type="ECO:0000313" key="3">
    <source>
        <dbReference type="Proteomes" id="UP000189370"/>
    </source>
</evidence>
<feature type="compositionally biased region" description="Acidic residues" evidence="1">
    <location>
        <begin position="154"/>
        <end position="167"/>
    </location>
</feature>